<reference evidence="1" key="1">
    <citation type="submission" date="2022-04" db="EMBL/GenBank/DDBJ databases">
        <title>Complete genome of Bacillus.</title>
        <authorList>
            <person name="Kong X."/>
            <person name="Hou M."/>
        </authorList>
    </citation>
    <scope>NUCLEOTIDE SEQUENCE</scope>
    <source>
        <strain evidence="1">A78.1</strain>
    </source>
</reference>
<gene>
    <name evidence="1" type="ORF">M0696_17580</name>
</gene>
<organism evidence="1 2">
    <name type="scientific">Bacillus rugosus</name>
    <dbReference type="NCBI Taxonomy" id="2715209"/>
    <lineage>
        <taxon>Bacteria</taxon>
        <taxon>Bacillati</taxon>
        <taxon>Bacillota</taxon>
        <taxon>Bacilli</taxon>
        <taxon>Bacillales</taxon>
        <taxon>Bacillaceae</taxon>
        <taxon>Bacillus</taxon>
    </lineage>
</organism>
<protein>
    <submittedName>
        <fullName evidence="1">Uncharacterized protein</fullName>
    </submittedName>
</protein>
<keyword evidence="2" id="KW-1185">Reference proteome</keyword>
<sequence length="69" mass="7881">MKKIMLLLAITSILSACQPDYTGKYIAIGDTLTEYNKECFKENHIPYKYEKGKLHIPEDAYDAAIYTCS</sequence>
<proteinExistence type="predicted"/>
<dbReference type="Proteomes" id="UP000830837">
    <property type="component" value="Chromosome"/>
</dbReference>
<accession>A0ACD3ZXH7</accession>
<evidence type="ECO:0000313" key="2">
    <source>
        <dbReference type="Proteomes" id="UP000830837"/>
    </source>
</evidence>
<name>A0ACD3ZXH7_9BACI</name>
<dbReference type="EMBL" id="CP096590">
    <property type="protein sequence ID" value="UPV78594.1"/>
    <property type="molecule type" value="Genomic_DNA"/>
</dbReference>
<evidence type="ECO:0000313" key="1">
    <source>
        <dbReference type="EMBL" id="UPV78594.1"/>
    </source>
</evidence>